<dbReference type="AlphaFoldDB" id="A0A1D6M6D7"/>
<protein>
    <submittedName>
        <fullName evidence="2">Uncharacterized protein</fullName>
    </submittedName>
</protein>
<feature type="non-terminal residue" evidence="2">
    <location>
        <position position="1"/>
    </location>
</feature>
<organism evidence="2">
    <name type="scientific">Zea mays</name>
    <name type="common">Maize</name>
    <dbReference type="NCBI Taxonomy" id="4577"/>
    <lineage>
        <taxon>Eukaryota</taxon>
        <taxon>Viridiplantae</taxon>
        <taxon>Streptophyta</taxon>
        <taxon>Embryophyta</taxon>
        <taxon>Tracheophyta</taxon>
        <taxon>Spermatophyta</taxon>
        <taxon>Magnoliopsida</taxon>
        <taxon>Liliopsida</taxon>
        <taxon>Poales</taxon>
        <taxon>Poaceae</taxon>
        <taxon>PACMAD clade</taxon>
        <taxon>Panicoideae</taxon>
        <taxon>Andropogonodae</taxon>
        <taxon>Andropogoneae</taxon>
        <taxon>Tripsacinae</taxon>
        <taxon>Zea</taxon>
    </lineage>
</organism>
<gene>
    <name evidence="2" type="ORF">ZEAMMB73_Zm00001d038448</name>
</gene>
<dbReference type="IntAct" id="A0A1D6M6D7">
    <property type="interactions" value="14"/>
</dbReference>
<accession>A0A1D6M6D7</accession>
<reference evidence="2" key="1">
    <citation type="submission" date="2015-12" db="EMBL/GenBank/DDBJ databases">
        <title>Update maize B73 reference genome by single molecule sequencing technologies.</title>
        <authorList>
            <consortium name="Maize Genome Sequencing Project"/>
            <person name="Ware D."/>
        </authorList>
    </citation>
    <scope>NUCLEOTIDE SEQUENCE</scope>
    <source>
        <tissue evidence="2">Seedling</tissue>
    </source>
</reference>
<feature type="region of interest" description="Disordered" evidence="1">
    <location>
        <begin position="201"/>
        <end position="235"/>
    </location>
</feature>
<evidence type="ECO:0000256" key="1">
    <source>
        <dbReference type="SAM" id="MobiDB-lite"/>
    </source>
</evidence>
<dbReference type="EMBL" id="CM000782">
    <property type="protein sequence ID" value="AQK86645.1"/>
    <property type="molecule type" value="Genomic_DNA"/>
</dbReference>
<proteinExistence type="predicted"/>
<sequence>RQPPGTSKQQRATQQIPHLPVPVARASFCLRHGLCTHSAAPPPGDKPRPRIVPGRRRRLRRADRYAGIPALTEPALRHGAALAVRSPAVGRAPRPFGVLEAGLSLRRHLPSAPQPRLLPRQLRRRGRLRAGGLAAGAPFLAPHPPGPPRRLVLPLPLPRVRPACRPLRPSLLRPRDAAGARRRVLRPAVLHLRRVAHHLRAARRRGPRRGARRVPRARGPLPRRAQRGPRQQRGPRAAFIPWRTRIWGLRRRTARSGRVLGLESTGLVLVSIDAPASAKISKFIEILTYG</sequence>
<feature type="compositionally biased region" description="Low complexity" evidence="1">
    <location>
        <begin position="217"/>
        <end position="235"/>
    </location>
</feature>
<feature type="compositionally biased region" description="Basic residues" evidence="1">
    <location>
        <begin position="201"/>
        <end position="216"/>
    </location>
</feature>
<evidence type="ECO:0000313" key="2">
    <source>
        <dbReference type="EMBL" id="AQK86645.1"/>
    </source>
</evidence>
<name>A0A1D6M6D7_MAIZE</name>